<feature type="domain" description="HTH myb-type" evidence="9">
    <location>
        <begin position="10"/>
        <end position="65"/>
    </location>
</feature>
<feature type="region of interest" description="Disordered" evidence="7">
    <location>
        <begin position="231"/>
        <end position="261"/>
    </location>
</feature>
<comment type="subcellular location">
    <subcellularLocation>
        <location evidence="1">Nucleus</location>
    </subcellularLocation>
</comment>
<keyword evidence="2" id="KW-0677">Repeat</keyword>
<dbReference type="FunFam" id="1.10.10.60:FF:000060">
    <property type="entry name" value="MYB transcription factor"/>
    <property type="match status" value="1"/>
</dbReference>
<dbReference type="GO" id="GO:0005634">
    <property type="term" value="C:nucleus"/>
    <property type="evidence" value="ECO:0007669"/>
    <property type="project" value="UniProtKB-SubCell"/>
</dbReference>
<dbReference type="GO" id="GO:0000978">
    <property type="term" value="F:RNA polymerase II cis-regulatory region sequence-specific DNA binding"/>
    <property type="evidence" value="ECO:0007669"/>
    <property type="project" value="TreeGrafter"/>
</dbReference>
<dbReference type="PANTHER" id="PTHR45614:SF3">
    <property type="entry name" value="OS06G0637500 PROTEIN"/>
    <property type="match status" value="1"/>
</dbReference>
<feature type="domain" description="Myb-like" evidence="8">
    <location>
        <begin position="15"/>
        <end position="61"/>
    </location>
</feature>
<dbReference type="EnsemblPlants" id="OBART06G22170.1">
    <property type="protein sequence ID" value="OBART06G22170.1"/>
    <property type="gene ID" value="OBART06G22170"/>
</dbReference>
<keyword evidence="6" id="KW-0539">Nucleus</keyword>
<dbReference type="InterPro" id="IPR050560">
    <property type="entry name" value="MYB_TF"/>
</dbReference>
<reference evidence="10" key="1">
    <citation type="journal article" date="2009" name="Rice">
        <title>De Novo Next Generation Sequencing of Plant Genomes.</title>
        <authorList>
            <person name="Rounsley S."/>
            <person name="Marri P.R."/>
            <person name="Yu Y."/>
            <person name="He R."/>
            <person name="Sisneros N."/>
            <person name="Goicoechea J.L."/>
            <person name="Lee S.J."/>
            <person name="Angelova A."/>
            <person name="Kudrna D."/>
            <person name="Luo M."/>
            <person name="Affourtit J."/>
            <person name="Desany B."/>
            <person name="Knight J."/>
            <person name="Niazi F."/>
            <person name="Egholm M."/>
            <person name="Wing R.A."/>
        </authorList>
    </citation>
    <scope>NUCLEOTIDE SEQUENCE [LARGE SCALE GENOMIC DNA]</scope>
    <source>
        <strain evidence="10">cv. IRGC 105608</strain>
    </source>
</reference>
<proteinExistence type="predicted"/>
<feature type="domain" description="Myb-like" evidence="8">
    <location>
        <begin position="148"/>
        <end position="198"/>
    </location>
</feature>
<evidence type="ECO:0000313" key="10">
    <source>
        <dbReference type="EnsemblPlants" id="OBART06G22170.1"/>
    </source>
</evidence>
<evidence type="ECO:0000256" key="2">
    <source>
        <dbReference type="ARBA" id="ARBA00022737"/>
    </source>
</evidence>
<feature type="domain" description="HTH myb-type" evidence="9">
    <location>
        <begin position="148"/>
        <end position="202"/>
    </location>
</feature>
<keyword evidence="5" id="KW-0804">Transcription</keyword>
<dbReference type="CDD" id="cd00167">
    <property type="entry name" value="SANT"/>
    <property type="match status" value="3"/>
</dbReference>
<evidence type="ECO:0000256" key="6">
    <source>
        <dbReference type="ARBA" id="ARBA00023242"/>
    </source>
</evidence>
<keyword evidence="11" id="KW-1185">Reference proteome</keyword>
<dbReference type="PANTHER" id="PTHR45614">
    <property type="entry name" value="MYB PROTEIN-RELATED"/>
    <property type="match status" value="1"/>
</dbReference>
<dbReference type="SUPFAM" id="SSF46689">
    <property type="entry name" value="Homeodomain-like"/>
    <property type="match status" value="2"/>
</dbReference>
<dbReference type="GO" id="GO:0000981">
    <property type="term" value="F:DNA-binding transcription factor activity, RNA polymerase II-specific"/>
    <property type="evidence" value="ECO:0007669"/>
    <property type="project" value="TreeGrafter"/>
</dbReference>
<dbReference type="Pfam" id="PF00249">
    <property type="entry name" value="Myb_DNA-binding"/>
    <property type="match status" value="3"/>
</dbReference>
<dbReference type="Gene3D" id="1.10.10.60">
    <property type="entry name" value="Homeodomain-like"/>
    <property type="match status" value="3"/>
</dbReference>
<keyword evidence="4" id="KW-0238">DNA-binding</keyword>
<dbReference type="SMART" id="SM00717">
    <property type="entry name" value="SANT"/>
    <property type="match status" value="3"/>
</dbReference>
<dbReference type="Gramene" id="OBART06G22170.1">
    <property type="protein sequence ID" value="OBART06G22170.1"/>
    <property type="gene ID" value="OBART06G22170"/>
</dbReference>
<dbReference type="Proteomes" id="UP000026960">
    <property type="component" value="Chromosome 6"/>
</dbReference>
<dbReference type="AlphaFoldDB" id="A0A0D3GJ15"/>
<sequence>MGGGGGVEADCDRIRGPWSPEEDEALRRLVERHGARNWTAIGREIPGRSGKSCRLRWCNQLSPQVERRPFTAEEDATILRAHARLGNRWAAIARLLQGRTDNAVKNHWNCSLKRKLAVATTTTTTTGARRRARESVADCRRARRAALSPQVERRPFTAEEDATILRAHARLGNRWAAIARLLQGRTDNAVKNHWNCSLKRKLAVATTTTTTTGAAAAPGVVADAAELVERPCKRFSPTPDSPSGSGSGSDRSDLSHGGGFGQIFRPVARTGAFEPVDCAISRRQEEDPFTSLSLSLPGTDQRFNHDSAHSHFQELPSSPSPPPPPPPAAAASTTQYPFTPEFAAAMQEMIRAEVHKYMASVGVRAGCGDAGGADLHMPQLVEGVMRAAAERVGRMH</sequence>
<feature type="region of interest" description="Disordered" evidence="7">
    <location>
        <begin position="287"/>
        <end position="333"/>
    </location>
</feature>
<feature type="domain" description="Myb-like" evidence="8">
    <location>
        <begin position="62"/>
        <end position="112"/>
    </location>
</feature>
<dbReference type="PaxDb" id="65489-OBART06G22170.1"/>
<feature type="domain" description="HTH myb-type" evidence="9">
    <location>
        <begin position="67"/>
        <end position="116"/>
    </location>
</feature>
<keyword evidence="3" id="KW-0805">Transcription regulation</keyword>
<evidence type="ECO:0000256" key="5">
    <source>
        <dbReference type="ARBA" id="ARBA00023163"/>
    </source>
</evidence>
<dbReference type="eggNOG" id="KOG0048">
    <property type="taxonomic scope" value="Eukaryota"/>
</dbReference>
<dbReference type="STRING" id="65489.A0A0D3GJ15"/>
<organism evidence="10">
    <name type="scientific">Oryza barthii</name>
    <dbReference type="NCBI Taxonomy" id="65489"/>
    <lineage>
        <taxon>Eukaryota</taxon>
        <taxon>Viridiplantae</taxon>
        <taxon>Streptophyta</taxon>
        <taxon>Embryophyta</taxon>
        <taxon>Tracheophyta</taxon>
        <taxon>Spermatophyta</taxon>
        <taxon>Magnoliopsida</taxon>
        <taxon>Liliopsida</taxon>
        <taxon>Poales</taxon>
        <taxon>Poaceae</taxon>
        <taxon>BOP clade</taxon>
        <taxon>Oryzoideae</taxon>
        <taxon>Oryzeae</taxon>
        <taxon>Oryzinae</taxon>
        <taxon>Oryza</taxon>
    </lineage>
</organism>
<evidence type="ECO:0000313" key="11">
    <source>
        <dbReference type="Proteomes" id="UP000026960"/>
    </source>
</evidence>
<accession>A0A0D3GJ15</accession>
<evidence type="ECO:0000259" key="9">
    <source>
        <dbReference type="PROSITE" id="PS51294"/>
    </source>
</evidence>
<dbReference type="InterPro" id="IPR001005">
    <property type="entry name" value="SANT/Myb"/>
</dbReference>
<name>A0A0D3GJ15_9ORYZ</name>
<reference evidence="10" key="2">
    <citation type="submission" date="2015-03" db="UniProtKB">
        <authorList>
            <consortium name="EnsemblPlants"/>
        </authorList>
    </citation>
    <scope>IDENTIFICATION</scope>
</reference>
<evidence type="ECO:0000256" key="7">
    <source>
        <dbReference type="SAM" id="MobiDB-lite"/>
    </source>
</evidence>
<dbReference type="PROSITE" id="PS51294">
    <property type="entry name" value="HTH_MYB"/>
    <property type="match status" value="3"/>
</dbReference>
<feature type="compositionally biased region" description="Pro residues" evidence="7">
    <location>
        <begin position="318"/>
        <end position="328"/>
    </location>
</feature>
<evidence type="ECO:0000256" key="4">
    <source>
        <dbReference type="ARBA" id="ARBA00023125"/>
    </source>
</evidence>
<evidence type="ECO:0000259" key="8">
    <source>
        <dbReference type="PROSITE" id="PS50090"/>
    </source>
</evidence>
<dbReference type="InterPro" id="IPR009057">
    <property type="entry name" value="Homeodomain-like_sf"/>
</dbReference>
<dbReference type="HOGENOM" id="CLU_028567_14_0_1"/>
<dbReference type="InterPro" id="IPR017930">
    <property type="entry name" value="Myb_dom"/>
</dbReference>
<evidence type="ECO:0000256" key="1">
    <source>
        <dbReference type="ARBA" id="ARBA00004123"/>
    </source>
</evidence>
<dbReference type="PROSITE" id="PS50090">
    <property type="entry name" value="MYB_LIKE"/>
    <property type="match status" value="3"/>
</dbReference>
<feature type="compositionally biased region" description="Basic and acidic residues" evidence="7">
    <location>
        <begin position="302"/>
        <end position="312"/>
    </location>
</feature>
<evidence type="ECO:0000256" key="3">
    <source>
        <dbReference type="ARBA" id="ARBA00023015"/>
    </source>
</evidence>
<protein>
    <submittedName>
        <fullName evidence="10">Uncharacterized protein</fullName>
    </submittedName>
</protein>